<organism evidence="2 3">
    <name type="scientific">Actinomadura violacea</name>
    <dbReference type="NCBI Taxonomy" id="2819934"/>
    <lineage>
        <taxon>Bacteria</taxon>
        <taxon>Bacillati</taxon>
        <taxon>Actinomycetota</taxon>
        <taxon>Actinomycetes</taxon>
        <taxon>Streptosporangiales</taxon>
        <taxon>Thermomonosporaceae</taxon>
        <taxon>Actinomadura</taxon>
    </lineage>
</organism>
<evidence type="ECO:0000313" key="3">
    <source>
        <dbReference type="Proteomes" id="UP000680206"/>
    </source>
</evidence>
<gene>
    <name evidence="2" type="ORF">J4709_43495</name>
</gene>
<proteinExistence type="predicted"/>
<dbReference type="InterPro" id="IPR001387">
    <property type="entry name" value="Cro/C1-type_HTH"/>
</dbReference>
<dbReference type="RefSeq" id="WP_208250938.1">
    <property type="nucleotide sequence ID" value="NZ_JAGEPF010000035.1"/>
</dbReference>
<feature type="domain" description="HTH cro/C1-type" evidence="1">
    <location>
        <begin position="45"/>
        <end position="80"/>
    </location>
</feature>
<evidence type="ECO:0000259" key="1">
    <source>
        <dbReference type="PROSITE" id="PS50943"/>
    </source>
</evidence>
<keyword evidence="3" id="KW-1185">Reference proteome</keyword>
<dbReference type="SUPFAM" id="SSF47413">
    <property type="entry name" value="lambda repressor-like DNA-binding domains"/>
    <property type="match status" value="1"/>
</dbReference>
<accession>A0ABS3S619</accession>
<protein>
    <submittedName>
        <fullName evidence="2">XRE family transcriptional regulator</fullName>
    </submittedName>
</protein>
<reference evidence="2 3" key="1">
    <citation type="submission" date="2021-03" db="EMBL/GenBank/DDBJ databases">
        <title>Actinomadura violae sp. nov., isolated from lichen in Thailand.</title>
        <authorList>
            <person name="Kanchanasin P."/>
            <person name="Saeng-In P."/>
            <person name="Phongsopitanun W."/>
            <person name="Yuki M."/>
            <person name="Kudo T."/>
            <person name="Ohkuma M."/>
            <person name="Tanasupawat S."/>
        </authorList>
    </citation>
    <scope>NUCLEOTIDE SEQUENCE [LARGE SCALE GENOMIC DNA]</scope>
    <source>
        <strain evidence="2 3">LCR2-06</strain>
    </source>
</reference>
<dbReference type="PROSITE" id="PS50943">
    <property type="entry name" value="HTH_CROC1"/>
    <property type="match status" value="1"/>
</dbReference>
<sequence>MKGLRVPLLAERLDKLFTTVHPPGRGPYSYQEAADAITAATGKAITHTALWRLRTGKETNPKIATLTAIAEFFQVPVKYFFDDKAAAEVDKELDTLALLRDSQLDQGHLRAMATLAPQTQELIAGLIIATAAEAASQSN</sequence>
<evidence type="ECO:0000313" key="2">
    <source>
        <dbReference type="EMBL" id="MBO2464458.1"/>
    </source>
</evidence>
<dbReference type="Gene3D" id="1.10.260.40">
    <property type="entry name" value="lambda repressor-like DNA-binding domains"/>
    <property type="match status" value="1"/>
</dbReference>
<dbReference type="EMBL" id="JAGEPF010000035">
    <property type="protein sequence ID" value="MBO2464458.1"/>
    <property type="molecule type" value="Genomic_DNA"/>
</dbReference>
<dbReference type="InterPro" id="IPR010982">
    <property type="entry name" value="Lambda_DNA-bd_dom_sf"/>
</dbReference>
<name>A0ABS3S619_9ACTN</name>
<dbReference type="Proteomes" id="UP000680206">
    <property type="component" value="Unassembled WGS sequence"/>
</dbReference>
<comment type="caution">
    <text evidence="2">The sequence shown here is derived from an EMBL/GenBank/DDBJ whole genome shotgun (WGS) entry which is preliminary data.</text>
</comment>